<gene>
    <name evidence="1" type="ORF">BACCAP_01687</name>
</gene>
<keyword evidence="2" id="KW-1185">Reference proteome</keyword>
<dbReference type="EMBL" id="AAXG02000011">
    <property type="protein sequence ID" value="EDN00354.1"/>
    <property type="molecule type" value="Genomic_DNA"/>
</dbReference>
<dbReference type="STRING" id="411467.BACCAP_01687"/>
<dbReference type="AlphaFoldDB" id="A6NU07"/>
<reference evidence="1 2" key="2">
    <citation type="submission" date="2007-06" db="EMBL/GenBank/DDBJ databases">
        <title>Draft genome sequence of Pseudoflavonifractor capillosus ATCC 29799.</title>
        <authorList>
            <person name="Sudarsanam P."/>
            <person name="Ley R."/>
            <person name="Guruge J."/>
            <person name="Turnbaugh P.J."/>
            <person name="Mahowald M."/>
            <person name="Liep D."/>
            <person name="Gordon J."/>
        </authorList>
    </citation>
    <scope>NUCLEOTIDE SEQUENCE [LARGE SCALE GENOMIC DNA]</scope>
    <source>
        <strain evidence="1 2">ATCC 29799</strain>
    </source>
</reference>
<name>A6NU07_9FIRM</name>
<evidence type="ECO:0000313" key="2">
    <source>
        <dbReference type="Proteomes" id="UP000003639"/>
    </source>
</evidence>
<dbReference type="Proteomes" id="UP000003639">
    <property type="component" value="Unassembled WGS sequence"/>
</dbReference>
<proteinExistence type="predicted"/>
<accession>A6NU07</accession>
<reference evidence="1 2" key="1">
    <citation type="submission" date="2007-04" db="EMBL/GenBank/DDBJ databases">
        <authorList>
            <person name="Fulton L."/>
            <person name="Clifton S."/>
            <person name="Fulton B."/>
            <person name="Xu J."/>
            <person name="Minx P."/>
            <person name="Pepin K.H."/>
            <person name="Johnson M."/>
            <person name="Thiruvilangam P."/>
            <person name="Bhonagiri V."/>
            <person name="Nash W.E."/>
            <person name="Mardis E.R."/>
            <person name="Wilson R.K."/>
        </authorList>
    </citation>
    <scope>NUCLEOTIDE SEQUENCE [LARGE SCALE GENOMIC DNA]</scope>
    <source>
        <strain evidence="1 2">ATCC 29799</strain>
    </source>
</reference>
<evidence type="ECO:0000313" key="1">
    <source>
        <dbReference type="EMBL" id="EDN00354.1"/>
    </source>
</evidence>
<organism evidence="1 2">
    <name type="scientific">Pseudoflavonifractor capillosus ATCC 29799</name>
    <dbReference type="NCBI Taxonomy" id="411467"/>
    <lineage>
        <taxon>Bacteria</taxon>
        <taxon>Bacillati</taxon>
        <taxon>Bacillota</taxon>
        <taxon>Clostridia</taxon>
        <taxon>Eubacteriales</taxon>
        <taxon>Oscillospiraceae</taxon>
        <taxon>Pseudoflavonifractor</taxon>
    </lineage>
</organism>
<sequence length="41" mass="4807">MEREAGGESPSRFLSEIKENVRRKKKDTQFCFQMKPEVAFA</sequence>
<protein>
    <submittedName>
        <fullName evidence="1">Uncharacterized protein</fullName>
    </submittedName>
</protein>
<comment type="caution">
    <text evidence="1">The sequence shown here is derived from an EMBL/GenBank/DDBJ whole genome shotgun (WGS) entry which is preliminary data.</text>
</comment>